<dbReference type="SUPFAM" id="SSF53756">
    <property type="entry name" value="UDP-Glycosyltransferase/glycogen phosphorylase"/>
    <property type="match status" value="1"/>
</dbReference>
<dbReference type="EMBL" id="JPWB01000005">
    <property type="protein sequence ID" value="RCK21492.1"/>
    <property type="molecule type" value="Genomic_DNA"/>
</dbReference>
<feature type="domain" description="Glycosyl transferase family 1" evidence="3">
    <location>
        <begin position="166"/>
        <end position="313"/>
    </location>
</feature>
<evidence type="ECO:0000313" key="5">
    <source>
        <dbReference type="EMBL" id="RCK21492.1"/>
    </source>
</evidence>
<protein>
    <recommendedName>
        <fullName evidence="7">Glycosyl transferase family 1 domain-containing protein</fullName>
    </recommendedName>
</protein>
<dbReference type="GO" id="GO:0016757">
    <property type="term" value="F:glycosyltransferase activity"/>
    <property type="evidence" value="ECO:0007669"/>
    <property type="project" value="UniProtKB-KW"/>
</dbReference>
<dbReference type="CDD" id="cd03801">
    <property type="entry name" value="GT4_PimA-like"/>
    <property type="match status" value="1"/>
</dbReference>
<evidence type="ECO:0000256" key="2">
    <source>
        <dbReference type="ARBA" id="ARBA00022679"/>
    </source>
</evidence>
<reference evidence="5 6" key="1">
    <citation type="submission" date="2014-07" db="EMBL/GenBank/DDBJ databases">
        <title>Draft genome sequence of Thalassospira profundimaris R8-17.</title>
        <authorList>
            <person name="Lai Q."/>
            <person name="Shao Z."/>
        </authorList>
    </citation>
    <scope>NUCLEOTIDE SEQUENCE [LARGE SCALE GENOMIC DNA]</scope>
    <source>
        <strain evidence="5 6">R8-17</strain>
    </source>
</reference>
<dbReference type="PANTHER" id="PTHR12526">
    <property type="entry name" value="GLYCOSYLTRANSFERASE"/>
    <property type="match status" value="1"/>
</dbReference>
<sequence length="348" mass="37726">MAGGGLRVLCTQRREPQRNWATPAGSYERATLSGLQIPLGENRTLAIPFGVARALSAKPADVLILGGFGIAQWQAQNWALAHDIPTVLQFDGWMGSDAAYANPARQRLRRTLIARADGFLAASTRGASWFESHGALPQHIRVALIPPSFPIPAATANRTRSERCYDLLWCGRTTKSKGFDIFVLIAAKLIKAGMAQRIAIAGSTDIQKATEVLKSVGLENHADVFDQLPPDDLPPILTNSKIALFPSRNDAYGVGVIDVITCGAVALTSTVTGCAPDVLQPTEILPVDDPQRWVSACERLLAKPELLETTRQQQAKAIANNNPAHHAKTIWNAVHDAINRKTEVRQWG</sequence>
<evidence type="ECO:0000313" key="6">
    <source>
        <dbReference type="Proteomes" id="UP000253061"/>
    </source>
</evidence>
<dbReference type="Proteomes" id="UP000253061">
    <property type="component" value="Unassembled WGS sequence"/>
</dbReference>
<dbReference type="InterPro" id="IPR028098">
    <property type="entry name" value="Glyco_trans_4-like_N"/>
</dbReference>
<name>A0A367VAT4_9PROT</name>
<feature type="domain" description="Glycosyltransferase subfamily 4-like N-terminal" evidence="4">
    <location>
        <begin position="7"/>
        <end position="142"/>
    </location>
</feature>
<dbReference type="AlphaFoldDB" id="A0A367VAT4"/>
<evidence type="ECO:0008006" key="7">
    <source>
        <dbReference type="Google" id="ProtNLM"/>
    </source>
</evidence>
<comment type="caution">
    <text evidence="5">The sequence shown here is derived from an EMBL/GenBank/DDBJ whole genome shotgun (WGS) entry which is preliminary data.</text>
</comment>
<evidence type="ECO:0000256" key="1">
    <source>
        <dbReference type="ARBA" id="ARBA00022676"/>
    </source>
</evidence>
<dbReference type="Pfam" id="PF13579">
    <property type="entry name" value="Glyco_trans_4_4"/>
    <property type="match status" value="1"/>
</dbReference>
<dbReference type="Pfam" id="PF00534">
    <property type="entry name" value="Glycos_transf_1"/>
    <property type="match status" value="1"/>
</dbReference>
<organism evidence="5 6">
    <name type="scientific">Thalassospira profundimaris</name>
    <dbReference type="NCBI Taxonomy" id="502049"/>
    <lineage>
        <taxon>Bacteria</taxon>
        <taxon>Pseudomonadati</taxon>
        <taxon>Pseudomonadota</taxon>
        <taxon>Alphaproteobacteria</taxon>
        <taxon>Rhodospirillales</taxon>
        <taxon>Thalassospiraceae</taxon>
        <taxon>Thalassospira</taxon>
    </lineage>
</organism>
<gene>
    <name evidence="5" type="ORF">TH6_12845</name>
</gene>
<proteinExistence type="predicted"/>
<dbReference type="InterPro" id="IPR001296">
    <property type="entry name" value="Glyco_trans_1"/>
</dbReference>
<evidence type="ECO:0000259" key="4">
    <source>
        <dbReference type="Pfam" id="PF13579"/>
    </source>
</evidence>
<dbReference type="Gene3D" id="3.40.50.2000">
    <property type="entry name" value="Glycogen Phosphorylase B"/>
    <property type="match status" value="2"/>
</dbReference>
<keyword evidence="1" id="KW-0328">Glycosyltransferase</keyword>
<evidence type="ECO:0000259" key="3">
    <source>
        <dbReference type="Pfam" id="PF00534"/>
    </source>
</evidence>
<keyword evidence="2" id="KW-0808">Transferase</keyword>
<accession>A0A367VAT4</accession>
<dbReference type="PANTHER" id="PTHR12526:SF510">
    <property type="entry name" value="D-INOSITOL 3-PHOSPHATE GLYCOSYLTRANSFERASE"/>
    <property type="match status" value="1"/>
</dbReference>